<evidence type="ECO:0000259" key="6">
    <source>
        <dbReference type="PROSITE" id="PS50929"/>
    </source>
</evidence>
<feature type="transmembrane region" description="Helical" evidence="5">
    <location>
        <begin position="167"/>
        <end position="184"/>
    </location>
</feature>
<feature type="transmembrane region" description="Helical" evidence="5">
    <location>
        <begin position="65"/>
        <end position="89"/>
    </location>
</feature>
<dbReference type="GO" id="GO:0005886">
    <property type="term" value="C:plasma membrane"/>
    <property type="evidence" value="ECO:0007669"/>
    <property type="project" value="TreeGrafter"/>
</dbReference>
<feature type="transmembrane region" description="Helical" evidence="5">
    <location>
        <begin position="144"/>
        <end position="161"/>
    </location>
</feature>
<keyword evidence="7" id="KW-0067">ATP-binding</keyword>
<dbReference type="Gene3D" id="3.40.50.300">
    <property type="entry name" value="P-loop containing nucleotide triphosphate hydrolases"/>
    <property type="match status" value="1"/>
</dbReference>
<dbReference type="GO" id="GO:0140359">
    <property type="term" value="F:ABC-type transporter activity"/>
    <property type="evidence" value="ECO:0007669"/>
    <property type="project" value="InterPro"/>
</dbReference>
<feature type="transmembrane region" description="Helical" evidence="5">
    <location>
        <begin position="244"/>
        <end position="263"/>
    </location>
</feature>
<evidence type="ECO:0000256" key="3">
    <source>
        <dbReference type="ARBA" id="ARBA00022989"/>
    </source>
</evidence>
<dbReference type="Proteomes" id="UP000243217">
    <property type="component" value="Unassembled WGS sequence"/>
</dbReference>
<feature type="domain" description="ABC transmembrane type-1" evidence="6">
    <location>
        <begin position="22"/>
        <end position="262"/>
    </location>
</feature>
<keyword evidence="3 5" id="KW-1133">Transmembrane helix</keyword>
<dbReference type="SUPFAM" id="SSF90123">
    <property type="entry name" value="ABC transporter transmembrane region"/>
    <property type="match status" value="1"/>
</dbReference>
<dbReference type="STRING" id="74557.A0A1V9YCG8"/>
<dbReference type="PROSITE" id="PS50929">
    <property type="entry name" value="ABC_TM1F"/>
    <property type="match status" value="1"/>
</dbReference>
<keyword evidence="4 5" id="KW-0472">Membrane</keyword>
<dbReference type="CDD" id="cd18577">
    <property type="entry name" value="ABC_6TM_Pgp_ABCB1_D1_like"/>
    <property type="match status" value="1"/>
</dbReference>
<dbReference type="InterPro" id="IPR027417">
    <property type="entry name" value="P-loop_NTPase"/>
</dbReference>
<evidence type="ECO:0000256" key="1">
    <source>
        <dbReference type="ARBA" id="ARBA00004141"/>
    </source>
</evidence>
<protein>
    <submittedName>
        <fullName evidence="7">ATP-binding Cassette (ABC) Superfamily</fullName>
    </submittedName>
</protein>
<keyword evidence="8" id="KW-1185">Reference proteome</keyword>
<dbReference type="OrthoDB" id="6500128at2759"/>
<dbReference type="Gene3D" id="1.20.1560.10">
    <property type="entry name" value="ABC transporter type 1, transmembrane domain"/>
    <property type="match status" value="1"/>
</dbReference>
<reference evidence="7 8" key="1">
    <citation type="journal article" date="2014" name="Genome Biol. Evol.">
        <title>The secreted proteins of Achlya hypogyna and Thraustotheca clavata identify the ancestral oomycete secretome and reveal gene acquisitions by horizontal gene transfer.</title>
        <authorList>
            <person name="Misner I."/>
            <person name="Blouin N."/>
            <person name="Leonard G."/>
            <person name="Richards T.A."/>
            <person name="Lane C.E."/>
        </authorList>
    </citation>
    <scope>NUCLEOTIDE SEQUENCE [LARGE SCALE GENOMIC DNA]</scope>
    <source>
        <strain evidence="7 8">ATCC 34112</strain>
    </source>
</reference>
<name>A0A1V9YCG8_9STRA</name>
<keyword evidence="7" id="KW-0547">Nucleotide-binding</keyword>
<dbReference type="InterPro" id="IPR039421">
    <property type="entry name" value="Type_1_exporter"/>
</dbReference>
<evidence type="ECO:0000313" key="8">
    <source>
        <dbReference type="Proteomes" id="UP000243217"/>
    </source>
</evidence>
<dbReference type="InterPro" id="IPR011527">
    <property type="entry name" value="ABC1_TM_dom"/>
</dbReference>
<dbReference type="EMBL" id="JNBS01004398">
    <property type="protein sequence ID" value="OQR83389.1"/>
    <property type="molecule type" value="Genomic_DNA"/>
</dbReference>
<evidence type="ECO:0000256" key="4">
    <source>
        <dbReference type="ARBA" id="ARBA00023136"/>
    </source>
</evidence>
<dbReference type="AlphaFoldDB" id="A0A1V9YCG8"/>
<sequence>MDSMSKLFSYADTTDKALLFCGTISSMIMGTSQPIHVVFLGDIVNTFSPAQTTSDDEFRSSINRVVIKFVIADAVVFIAGMAQIACWTISSARQAKCLRHAYTSAILRQEIGWFDVNDPMQLATKVADITLIIQQGLGRKIGDTINFATMTIAGLIIAFVYGWELALVTLAISPLIAASGYFMIKTTAKATQNGVEAYAEAGGIAEEALSNIRTVHMFNASENFVNKYTAALTKSQNAGIQKGLVIGSGTGTMFFVIFCAYAHESNDQINHHCTGGGCHYCGRVLTVFFTVVMSAMSLGQDTPGLQTMFAARSAAHDVFELIERQSKIDADADSGLKPSTVRGNIALNNIAFAYPSRPEVQVCAGYSLQIPAGQKIAL</sequence>
<evidence type="ECO:0000313" key="7">
    <source>
        <dbReference type="EMBL" id="OQR83389.1"/>
    </source>
</evidence>
<feature type="non-terminal residue" evidence="7">
    <location>
        <position position="378"/>
    </location>
</feature>
<evidence type="ECO:0000256" key="5">
    <source>
        <dbReference type="SAM" id="Phobius"/>
    </source>
</evidence>
<comment type="subcellular location">
    <subcellularLocation>
        <location evidence="1">Membrane</location>
        <topology evidence="1">Multi-pass membrane protein</topology>
    </subcellularLocation>
</comment>
<dbReference type="PANTHER" id="PTHR24222">
    <property type="entry name" value="ABC TRANSPORTER B FAMILY"/>
    <property type="match status" value="1"/>
</dbReference>
<dbReference type="InterPro" id="IPR036640">
    <property type="entry name" value="ABC1_TM_sf"/>
</dbReference>
<dbReference type="PANTHER" id="PTHR24222:SF76">
    <property type="entry name" value="MYCOBACTIN IMPORT ATP-BINDING_PERMEASE PROTEIN IRTB"/>
    <property type="match status" value="1"/>
</dbReference>
<keyword evidence="2 5" id="KW-0812">Transmembrane</keyword>
<dbReference type="Pfam" id="PF00664">
    <property type="entry name" value="ABC_membrane"/>
    <property type="match status" value="1"/>
</dbReference>
<accession>A0A1V9YCG8</accession>
<proteinExistence type="predicted"/>
<organism evidence="7 8">
    <name type="scientific">Thraustotheca clavata</name>
    <dbReference type="NCBI Taxonomy" id="74557"/>
    <lineage>
        <taxon>Eukaryota</taxon>
        <taxon>Sar</taxon>
        <taxon>Stramenopiles</taxon>
        <taxon>Oomycota</taxon>
        <taxon>Saprolegniomycetes</taxon>
        <taxon>Saprolegniales</taxon>
        <taxon>Achlyaceae</taxon>
        <taxon>Thraustotheca</taxon>
    </lineage>
</organism>
<comment type="caution">
    <text evidence="7">The sequence shown here is derived from an EMBL/GenBank/DDBJ whole genome shotgun (WGS) entry which is preliminary data.</text>
</comment>
<dbReference type="GO" id="GO:0005524">
    <property type="term" value="F:ATP binding"/>
    <property type="evidence" value="ECO:0007669"/>
    <property type="project" value="UniProtKB-KW"/>
</dbReference>
<gene>
    <name evidence="7" type="ORF">THRCLA_10954</name>
</gene>
<evidence type="ECO:0000256" key="2">
    <source>
        <dbReference type="ARBA" id="ARBA00022692"/>
    </source>
</evidence>